<dbReference type="EMBL" id="KN847987">
    <property type="protein sequence ID" value="KIR45740.1"/>
    <property type="molecule type" value="Genomic_DNA"/>
</dbReference>
<proteinExistence type="predicted"/>
<sequence length="86" mass="9831">MLSHHLLPAAPALLASSQDSFRKSRSRRAAAVTKIAPEYFLVDLLMRVDLATAILVTDRHRHPKKRIVFIRGRRMTETPLCECQLH</sequence>
<gene>
    <name evidence="1" type="ORF">I312_05102</name>
</gene>
<dbReference type="AlphaFoldDB" id="A0A0D0VL76"/>
<protein>
    <submittedName>
        <fullName evidence="1">Uncharacterized protein</fullName>
    </submittedName>
</protein>
<evidence type="ECO:0000313" key="1">
    <source>
        <dbReference type="EMBL" id="KIR45740.1"/>
    </source>
</evidence>
<accession>A0A0D0VL76</accession>
<dbReference type="HOGENOM" id="CLU_2497830_0_0_1"/>
<reference evidence="1" key="1">
    <citation type="submission" date="2015-01" db="EMBL/GenBank/DDBJ databases">
        <title>The Genome Sequence of Cryptococcus gattii CA1280.</title>
        <authorList>
            <consortium name="The Broad Institute Genomics Platform"/>
            <person name="Cuomo C."/>
            <person name="Litvintseva A."/>
            <person name="Chen Y."/>
            <person name="Heitman J."/>
            <person name="Sun S."/>
            <person name="Springer D."/>
            <person name="Dromer F."/>
            <person name="Young S."/>
            <person name="Zeng Q."/>
            <person name="Gargeya S."/>
            <person name="Abouelleil A."/>
            <person name="Alvarado L."/>
            <person name="Chapman S.B."/>
            <person name="Gainer-Dewar J."/>
            <person name="Goldberg J."/>
            <person name="Griggs A."/>
            <person name="Gujja S."/>
            <person name="Hansen M."/>
            <person name="Howarth C."/>
            <person name="Imamovic A."/>
            <person name="Larimer J."/>
            <person name="Murphy C."/>
            <person name="Naylor J."/>
            <person name="Pearson M."/>
            <person name="Priest M."/>
            <person name="Roberts A."/>
            <person name="Saif S."/>
            <person name="Shea T."/>
            <person name="Sykes S."/>
            <person name="Wortman J."/>
            <person name="Nusbaum C."/>
            <person name="Birren B."/>
        </authorList>
    </citation>
    <scope>NUCLEOTIDE SEQUENCE [LARGE SCALE GENOMIC DNA]</scope>
    <source>
        <strain evidence="1">CA1280</strain>
    </source>
</reference>
<organism evidence="1">
    <name type="scientific">Cryptococcus bacillisporus CA1280</name>
    <dbReference type="NCBI Taxonomy" id="1296109"/>
    <lineage>
        <taxon>Eukaryota</taxon>
        <taxon>Fungi</taxon>
        <taxon>Dikarya</taxon>
        <taxon>Basidiomycota</taxon>
        <taxon>Agaricomycotina</taxon>
        <taxon>Tremellomycetes</taxon>
        <taxon>Tremellales</taxon>
        <taxon>Cryptococcaceae</taxon>
        <taxon>Cryptococcus</taxon>
        <taxon>Cryptococcus gattii species complex</taxon>
    </lineage>
</organism>
<name>A0A0D0VL76_CRYGA</name>